<keyword evidence="2" id="KW-1185">Reference proteome</keyword>
<organism evidence="1 2">
    <name type="scientific">Yersinia phage fHe-Yen9-01</name>
    <dbReference type="NCBI Taxonomy" id="1965363"/>
    <lineage>
        <taxon>Viruses</taxon>
        <taxon>Duplodnaviria</taxon>
        <taxon>Heunggongvirae</taxon>
        <taxon>Uroviricota</taxon>
        <taxon>Caudoviricetes</taxon>
        <taxon>Pantevenvirales</taxon>
        <taxon>Straboviridae</taxon>
        <taxon>Tevenvirinae</taxon>
        <taxon>Tegunavirus</taxon>
        <taxon>Tegunavirus fheyen901</taxon>
    </lineage>
</organism>
<accession>A0A1V0DXR0</accession>
<gene>
    <name evidence="1" type="ORF">fHeYen901_155</name>
</gene>
<dbReference type="Proteomes" id="UP000222840">
    <property type="component" value="Segment"/>
</dbReference>
<protein>
    <submittedName>
        <fullName evidence="1">Uncharacterized protein</fullName>
    </submittedName>
</protein>
<proteinExistence type="predicted"/>
<sequence length="78" mass="8844">MSSERIVIKIDLENQAFFTGEILNINRAVIRSNAIVGLVEDISGLVKITVQPNESTRPKTYYIHNNFDEVAEFMCKAK</sequence>
<dbReference type="EMBL" id="KY593455">
    <property type="protein sequence ID" value="ARB05928.1"/>
    <property type="molecule type" value="Genomic_DNA"/>
</dbReference>
<evidence type="ECO:0000313" key="2">
    <source>
        <dbReference type="Proteomes" id="UP000222840"/>
    </source>
</evidence>
<reference evidence="1 2" key="1">
    <citation type="submission" date="2017-02" db="EMBL/GenBank/DDBJ databases">
        <title>Characterization and complete genome sequence of Yersinia bacteriophage, fHe-Yen9-01.</title>
        <authorList>
            <person name="Jun J.W."/>
            <person name="Wicklund A."/>
            <person name="Skurnik M."/>
        </authorList>
    </citation>
    <scope>NUCLEOTIDE SEQUENCE [LARGE SCALE GENOMIC DNA]</scope>
</reference>
<evidence type="ECO:0000313" key="1">
    <source>
        <dbReference type="EMBL" id="ARB05928.1"/>
    </source>
</evidence>
<name>A0A1V0DXR0_9CAUD</name>